<dbReference type="EMBL" id="CAAALY010124954">
    <property type="protein sequence ID" value="VEL31646.1"/>
    <property type="molecule type" value="Genomic_DNA"/>
</dbReference>
<accession>A0A3S5AYC1</accession>
<dbReference type="Proteomes" id="UP000784294">
    <property type="component" value="Unassembled WGS sequence"/>
</dbReference>
<evidence type="ECO:0000313" key="2">
    <source>
        <dbReference type="Proteomes" id="UP000784294"/>
    </source>
</evidence>
<proteinExistence type="predicted"/>
<dbReference type="AlphaFoldDB" id="A0A3S5AYC1"/>
<gene>
    <name evidence="1" type="ORF">PXEA_LOCUS25086</name>
</gene>
<organism evidence="1 2">
    <name type="scientific">Protopolystoma xenopodis</name>
    <dbReference type="NCBI Taxonomy" id="117903"/>
    <lineage>
        <taxon>Eukaryota</taxon>
        <taxon>Metazoa</taxon>
        <taxon>Spiralia</taxon>
        <taxon>Lophotrochozoa</taxon>
        <taxon>Platyhelminthes</taxon>
        <taxon>Monogenea</taxon>
        <taxon>Polyopisthocotylea</taxon>
        <taxon>Polystomatidea</taxon>
        <taxon>Polystomatidae</taxon>
        <taxon>Protopolystoma</taxon>
    </lineage>
</organism>
<sequence>MHQSQNMSVFLRFAGQSNETIGSAFRVAAKATLSHSLLPAPVWLTETSAHFETSNLGYATVCISPRTPLLHETRWTKACSFASKNEDASQQMPCRRCAVQPWDHQRKTRCGNGAMEWGGWMSR</sequence>
<name>A0A3S5AYC1_9PLAT</name>
<comment type="caution">
    <text evidence="1">The sequence shown here is derived from an EMBL/GenBank/DDBJ whole genome shotgun (WGS) entry which is preliminary data.</text>
</comment>
<protein>
    <submittedName>
        <fullName evidence="1">Uncharacterized protein</fullName>
    </submittedName>
</protein>
<reference evidence="1" key="1">
    <citation type="submission" date="2018-11" db="EMBL/GenBank/DDBJ databases">
        <authorList>
            <consortium name="Pathogen Informatics"/>
        </authorList>
    </citation>
    <scope>NUCLEOTIDE SEQUENCE</scope>
</reference>
<keyword evidence="2" id="KW-1185">Reference proteome</keyword>
<evidence type="ECO:0000313" key="1">
    <source>
        <dbReference type="EMBL" id="VEL31646.1"/>
    </source>
</evidence>